<dbReference type="EMBL" id="LROS01000015">
    <property type="protein sequence ID" value="OBR94152.1"/>
    <property type="molecule type" value="Genomic_DNA"/>
</dbReference>
<dbReference type="SUPFAM" id="SSF47413">
    <property type="entry name" value="lambda repressor-like DNA-binding domains"/>
    <property type="match status" value="1"/>
</dbReference>
<name>A0A1A6AVS9_9CLOT</name>
<dbReference type="GO" id="GO:0016020">
    <property type="term" value="C:membrane"/>
    <property type="evidence" value="ECO:0007669"/>
    <property type="project" value="UniProtKB-SubCell"/>
</dbReference>
<comment type="subcellular location">
    <subcellularLocation>
        <location evidence="1">Membrane</location>
    </subcellularLocation>
</comment>
<sequence>MNFKSLREDKLKLSQEEFANSFDVDISRIKEWEVTNEPSMIVLQKIAEKTGMDFNTIMSYEKPKPKPFDAKNTWEKADFTKKSIIEYIKDTLEKMDVPEEQKYKYVDDLRDGIERNYVKPSISIVGRSDTGKSTLINALIGMEKMPTSWTPTTSIAVYIKHIKDMPEFIKDDVWVFADNMDGEDLWDPKRLYDEEYCKKWKIAQGGVEILRSFGTRQGDMFQKNAGSAVIFLDAPILQDCDIVDLPGFGTEKESDDTITFKAAQRTDVLIYLSQANGFMRIEDITYLKENVRNLPVWEKKEENDLKPLSNLFVVASQAHTVCNGNSTELTNILRRGYENFCKTLAPEYWDRRKEISGYNTENYCEQALTRRFYTYTTDIPSLCTGFNQDLKKILEKLPEIIDARTREFIHEYVKVKKPNLEKEIKHYEKISLEREKYVVLLEQIENSELDRMKENNNQKDEIYELINTLSMESTNEFSQYCAETINTDSLVKMIKDKKIRNKKEEVECFASQLQDIIQARCNVILADKAEVLSKETKKYIEKYTDGIKAAFDGTSVDVDFDAGYAFISALAKIGIIGGLGAYIAGEMAFIFGDMALAMGVGGVISFGPIGIAIGLIIAASLGIAKLFGGGWEKSVAKKLVKAYDENKVVEQFREGITDYWKKTEDAFDQAAQKLDEEWSNYVQTLRNTVNNYDVEAIQKNIVILKNLMSFFENIPL</sequence>
<reference evidence="8 9" key="1">
    <citation type="journal article" date="2012" name="Front. Microbiol.">
        <title>Draft Genome Sequence of the Virulent Strain 01-B526 of the Fish Pathogen Aeromonas salmonicida.</title>
        <authorList>
            <person name="Charette S.J."/>
            <person name="Brochu F."/>
            <person name="Boyle B."/>
            <person name="Filion G."/>
            <person name="Tanaka K.H."/>
            <person name="Derome N."/>
        </authorList>
    </citation>
    <scope>NUCLEOTIDE SEQUENCE [LARGE SCALE GENOMIC DNA]</scope>
    <source>
        <strain evidence="8 9">P11</strain>
    </source>
</reference>
<keyword evidence="6" id="KW-1133">Transmembrane helix</keyword>
<keyword evidence="3" id="KW-0378">Hydrolase</keyword>
<dbReference type="Pfam" id="PF01381">
    <property type="entry name" value="HTH_3"/>
    <property type="match status" value="1"/>
</dbReference>
<dbReference type="PROSITE" id="PS50943">
    <property type="entry name" value="HTH_CROC1"/>
    <property type="match status" value="1"/>
</dbReference>
<dbReference type="Pfam" id="PF00350">
    <property type="entry name" value="Dynamin_N"/>
    <property type="match status" value="1"/>
</dbReference>
<keyword evidence="2" id="KW-0547">Nucleotide-binding</keyword>
<feature type="domain" description="HTH cro/C1-type" evidence="7">
    <location>
        <begin position="3"/>
        <end position="57"/>
    </location>
</feature>
<keyword evidence="5 6" id="KW-0472">Membrane</keyword>
<dbReference type="Gene3D" id="1.10.260.40">
    <property type="entry name" value="lambda repressor-like DNA-binding domains"/>
    <property type="match status" value="1"/>
</dbReference>
<evidence type="ECO:0000256" key="3">
    <source>
        <dbReference type="ARBA" id="ARBA00022801"/>
    </source>
</evidence>
<dbReference type="Proteomes" id="UP000093954">
    <property type="component" value="Unassembled WGS sequence"/>
</dbReference>
<dbReference type="PATRIC" id="fig|1353534.3.peg.1728"/>
<dbReference type="Gene3D" id="3.40.50.300">
    <property type="entry name" value="P-loop containing nucleotide triphosphate hydrolases"/>
    <property type="match status" value="1"/>
</dbReference>
<dbReference type="GO" id="GO:0003677">
    <property type="term" value="F:DNA binding"/>
    <property type="evidence" value="ECO:0007669"/>
    <property type="project" value="InterPro"/>
</dbReference>
<dbReference type="GO" id="GO:0003924">
    <property type="term" value="F:GTPase activity"/>
    <property type="evidence" value="ECO:0007669"/>
    <property type="project" value="InterPro"/>
</dbReference>
<dbReference type="PANTHER" id="PTHR10465:SF0">
    <property type="entry name" value="SARCALUMENIN"/>
    <property type="match status" value="1"/>
</dbReference>
<organism evidence="8 9">
    <name type="scientific">Clostridium ragsdalei P11</name>
    <dbReference type="NCBI Taxonomy" id="1353534"/>
    <lineage>
        <taxon>Bacteria</taxon>
        <taxon>Bacillati</taxon>
        <taxon>Bacillota</taxon>
        <taxon>Clostridia</taxon>
        <taxon>Eubacteriales</taxon>
        <taxon>Clostridiaceae</taxon>
        <taxon>Clostridium</taxon>
    </lineage>
</organism>
<evidence type="ECO:0000313" key="9">
    <source>
        <dbReference type="Proteomes" id="UP000093954"/>
    </source>
</evidence>
<dbReference type="GO" id="GO:0005525">
    <property type="term" value="F:GTP binding"/>
    <property type="evidence" value="ECO:0007669"/>
    <property type="project" value="UniProtKB-KW"/>
</dbReference>
<feature type="transmembrane region" description="Helical" evidence="6">
    <location>
        <begin position="564"/>
        <end position="584"/>
    </location>
</feature>
<evidence type="ECO:0000313" key="8">
    <source>
        <dbReference type="EMBL" id="OBR94152.1"/>
    </source>
</evidence>
<dbReference type="SUPFAM" id="SSF52540">
    <property type="entry name" value="P-loop containing nucleoside triphosphate hydrolases"/>
    <property type="match status" value="1"/>
</dbReference>
<keyword evidence="6" id="KW-0812">Transmembrane</keyword>
<dbReference type="InterPro" id="IPR010982">
    <property type="entry name" value="Lambda_DNA-bd_dom_sf"/>
</dbReference>
<protein>
    <submittedName>
        <fullName evidence="8">GTPase Der</fullName>
    </submittedName>
</protein>
<keyword evidence="9" id="KW-1185">Reference proteome</keyword>
<evidence type="ECO:0000256" key="4">
    <source>
        <dbReference type="ARBA" id="ARBA00023134"/>
    </source>
</evidence>
<dbReference type="InterPro" id="IPR001387">
    <property type="entry name" value="Cro/C1-type_HTH"/>
</dbReference>
<feature type="transmembrane region" description="Helical" evidence="6">
    <location>
        <begin position="596"/>
        <end position="624"/>
    </location>
</feature>
<proteinExistence type="predicted"/>
<evidence type="ECO:0000256" key="1">
    <source>
        <dbReference type="ARBA" id="ARBA00004370"/>
    </source>
</evidence>
<evidence type="ECO:0000256" key="2">
    <source>
        <dbReference type="ARBA" id="ARBA00022741"/>
    </source>
</evidence>
<dbReference type="PANTHER" id="PTHR10465">
    <property type="entry name" value="TRANSMEMBRANE GTPASE FZO1"/>
    <property type="match status" value="1"/>
</dbReference>
<evidence type="ECO:0000256" key="5">
    <source>
        <dbReference type="ARBA" id="ARBA00023136"/>
    </source>
</evidence>
<accession>A0A1A6AVS9</accession>
<gene>
    <name evidence="8" type="primary">der_2</name>
    <name evidence="8" type="ORF">CLRAG_16920</name>
</gene>
<comment type="caution">
    <text evidence="8">The sequence shown here is derived from an EMBL/GenBank/DDBJ whole genome shotgun (WGS) entry which is preliminary data.</text>
</comment>
<dbReference type="RefSeq" id="WP_065077997.1">
    <property type="nucleotide sequence ID" value="NZ_LROS01000015.1"/>
</dbReference>
<evidence type="ECO:0000256" key="6">
    <source>
        <dbReference type="SAM" id="Phobius"/>
    </source>
</evidence>
<dbReference type="InterPro" id="IPR027094">
    <property type="entry name" value="Mitofusin_fam"/>
</dbReference>
<dbReference type="CDD" id="cd00093">
    <property type="entry name" value="HTH_XRE"/>
    <property type="match status" value="1"/>
</dbReference>
<dbReference type="AlphaFoldDB" id="A0A1A6AVS9"/>
<keyword evidence="4" id="KW-0342">GTP-binding</keyword>
<dbReference type="InterPro" id="IPR027417">
    <property type="entry name" value="P-loop_NTPase"/>
</dbReference>
<evidence type="ECO:0000259" key="7">
    <source>
        <dbReference type="PROSITE" id="PS50943"/>
    </source>
</evidence>
<dbReference type="InterPro" id="IPR045063">
    <property type="entry name" value="Dynamin_N"/>
</dbReference>